<feature type="compositionally biased region" description="Basic and acidic residues" evidence="1">
    <location>
        <begin position="357"/>
        <end position="369"/>
    </location>
</feature>
<evidence type="ECO:0000313" key="3">
    <source>
        <dbReference type="Proteomes" id="UP000504636"/>
    </source>
</evidence>
<evidence type="ECO:0000313" key="4">
    <source>
        <dbReference type="RefSeq" id="XP_033583674.1"/>
    </source>
</evidence>
<feature type="region of interest" description="Disordered" evidence="1">
    <location>
        <begin position="192"/>
        <end position="221"/>
    </location>
</feature>
<keyword evidence="3" id="KW-1185">Reference proteome</keyword>
<protein>
    <submittedName>
        <fullName evidence="2 4">Uncharacterized protein</fullName>
    </submittedName>
</protein>
<reference evidence="4" key="2">
    <citation type="submission" date="2020-04" db="EMBL/GenBank/DDBJ databases">
        <authorList>
            <consortium name="NCBI Genome Project"/>
        </authorList>
    </citation>
    <scope>NUCLEOTIDE SEQUENCE</scope>
    <source>
        <strain evidence="4">CBS 304.34</strain>
    </source>
</reference>
<proteinExistence type="predicted"/>
<feature type="region of interest" description="Disordered" evidence="1">
    <location>
        <begin position="357"/>
        <end position="480"/>
    </location>
</feature>
<accession>A0A6A6Z6Q4</accession>
<reference evidence="2 4" key="1">
    <citation type="journal article" date="2020" name="Stud. Mycol.">
        <title>101 Dothideomycetes genomes: a test case for predicting lifestyles and emergence of pathogens.</title>
        <authorList>
            <person name="Haridas S."/>
            <person name="Albert R."/>
            <person name="Binder M."/>
            <person name="Bloem J."/>
            <person name="Labutti K."/>
            <person name="Salamov A."/>
            <person name="Andreopoulos B."/>
            <person name="Baker S."/>
            <person name="Barry K."/>
            <person name="Bills G."/>
            <person name="Bluhm B."/>
            <person name="Cannon C."/>
            <person name="Castanera R."/>
            <person name="Culley D."/>
            <person name="Daum C."/>
            <person name="Ezra D."/>
            <person name="Gonzalez J."/>
            <person name="Henrissat B."/>
            <person name="Kuo A."/>
            <person name="Liang C."/>
            <person name="Lipzen A."/>
            <person name="Lutzoni F."/>
            <person name="Magnuson J."/>
            <person name="Mondo S."/>
            <person name="Nolan M."/>
            <person name="Ohm R."/>
            <person name="Pangilinan J."/>
            <person name="Park H.-J."/>
            <person name="Ramirez L."/>
            <person name="Alfaro M."/>
            <person name="Sun H."/>
            <person name="Tritt A."/>
            <person name="Yoshinaga Y."/>
            <person name="Zwiers L.-H."/>
            <person name="Turgeon B."/>
            <person name="Goodwin S."/>
            <person name="Spatafora J."/>
            <person name="Crous P."/>
            <person name="Grigoriev I."/>
        </authorList>
    </citation>
    <scope>NUCLEOTIDE SEQUENCE</scope>
    <source>
        <strain evidence="2 4">CBS 304.34</strain>
    </source>
</reference>
<feature type="compositionally biased region" description="Polar residues" evidence="1">
    <location>
        <begin position="448"/>
        <end position="457"/>
    </location>
</feature>
<sequence length="480" mass="53058">MLRTDSGRMFDFFDYELDEGLAPQPGAGGATFDGFLAPTTQQRSTAQGDARSMFDDPECRSSQAADQLGLPRSVGYEYGQHSLGDYDLDDEYDPDHDYEASSPKKPKRAKRQGPPAKTNDLFSNMVKDEDGLYFGSAEDVLDVFMSDPLWKPGHEELPYGDERRPYVIRIRNALLHLPASESMTATILDNATGNPISKSPHNAVGKAMTTSKVPKETRGRGGGLARWKGGYYQPQAIEAAAHLLIDRVVSIHEFGWMRPNLDPKQLDMETLYQPELSFDERINSIERVLKSKKHTCKWVLDNDDLMLDKLAGGPGKYEEASAALRFTNLIGEVTDRFQRSNTNKQLNDLRQIVMKAGREEASKSEDKKKAQPAAKSKRKANQIARADEDGSGTESGPSAPKQRKIRALSSRKNGTKESGEDVLSATDTQAHRGSVYSAAGGNLLRQGSLPTYNNNVTPAIDPSNLRRSGRFGRLNKNGEQ</sequence>
<name>A0A6A6Z6Q4_9PEZI</name>
<gene>
    <name evidence="2 4" type="ORF">BDZ99DRAFT_515288</name>
</gene>
<evidence type="ECO:0000313" key="2">
    <source>
        <dbReference type="EMBL" id="KAF2816710.1"/>
    </source>
</evidence>
<dbReference type="Proteomes" id="UP000504636">
    <property type="component" value="Unplaced"/>
</dbReference>
<evidence type="ECO:0000256" key="1">
    <source>
        <dbReference type="SAM" id="MobiDB-lite"/>
    </source>
</evidence>
<organism evidence="2">
    <name type="scientific">Mytilinidion resinicola</name>
    <dbReference type="NCBI Taxonomy" id="574789"/>
    <lineage>
        <taxon>Eukaryota</taxon>
        <taxon>Fungi</taxon>
        <taxon>Dikarya</taxon>
        <taxon>Ascomycota</taxon>
        <taxon>Pezizomycotina</taxon>
        <taxon>Dothideomycetes</taxon>
        <taxon>Pleosporomycetidae</taxon>
        <taxon>Mytilinidiales</taxon>
        <taxon>Mytilinidiaceae</taxon>
        <taxon>Mytilinidion</taxon>
    </lineage>
</organism>
<feature type="region of interest" description="Disordered" evidence="1">
    <location>
        <begin position="84"/>
        <end position="122"/>
    </location>
</feature>
<dbReference type="GeneID" id="54465847"/>
<feature type="compositionally biased region" description="Polar residues" evidence="1">
    <location>
        <begin position="38"/>
        <end position="47"/>
    </location>
</feature>
<feature type="region of interest" description="Disordered" evidence="1">
    <location>
        <begin position="21"/>
        <end position="72"/>
    </location>
</feature>
<dbReference type="EMBL" id="MU003693">
    <property type="protein sequence ID" value="KAF2816710.1"/>
    <property type="molecule type" value="Genomic_DNA"/>
</dbReference>
<reference evidence="4" key="3">
    <citation type="submission" date="2025-04" db="UniProtKB">
        <authorList>
            <consortium name="RefSeq"/>
        </authorList>
    </citation>
    <scope>IDENTIFICATION</scope>
    <source>
        <strain evidence="4">CBS 304.34</strain>
    </source>
</reference>
<dbReference type="OrthoDB" id="3786709at2759"/>
<dbReference type="RefSeq" id="XP_033583674.1">
    <property type="nucleotide sequence ID" value="XM_033724954.1"/>
</dbReference>
<dbReference type="AlphaFoldDB" id="A0A6A6Z6Q4"/>
<feature type="compositionally biased region" description="Acidic residues" evidence="1">
    <location>
        <begin position="86"/>
        <end position="96"/>
    </location>
</feature>